<sequence length="327" mass="37267">MHTLRTYFARTSDSSSKAIPELENIREVAKEEAKRLADWSSAARDLFARVKEGAKNRDIDFALPSPDFLVDLAEAQKGRCALTGLRMLPKEPAESEGLPSDGCWRRFAPSVDRIRSDGYYTRDNVQLTCVFANVGKAEADDDSFKRFLTYLAKDPTEGERSNVAETILLPPPKRKLPTRADVVKRKREVALLRCDAEEKRIKLSMTKLDASSPAHIKTLCAEGTYQFNKPHLQEFFQAWIRERYEPIQIPPTTISNVLQVRHLRKAFDERDDANIETTFDSDKECAEALKLAKIKVVKQQSRLHKNRKARVRNLVFLKPLSSCTECP</sequence>
<dbReference type="Proteomes" id="UP001190700">
    <property type="component" value="Unassembled WGS sequence"/>
</dbReference>
<evidence type="ECO:0000313" key="1">
    <source>
        <dbReference type="EMBL" id="KAK3289729.1"/>
    </source>
</evidence>
<dbReference type="EMBL" id="LGRX02000048">
    <property type="protein sequence ID" value="KAK3289729.1"/>
    <property type="molecule type" value="Genomic_DNA"/>
</dbReference>
<protein>
    <submittedName>
        <fullName evidence="1">Uncharacterized protein</fullName>
    </submittedName>
</protein>
<dbReference type="Gene3D" id="3.30.40.220">
    <property type="match status" value="1"/>
</dbReference>
<dbReference type="AlphaFoldDB" id="A0AAE0LM52"/>
<reference evidence="1 2" key="1">
    <citation type="journal article" date="2015" name="Genome Biol. Evol.">
        <title>Comparative Genomics of a Bacterivorous Green Alga Reveals Evolutionary Causalities and Consequences of Phago-Mixotrophic Mode of Nutrition.</title>
        <authorList>
            <person name="Burns J.A."/>
            <person name="Paasch A."/>
            <person name="Narechania A."/>
            <person name="Kim E."/>
        </authorList>
    </citation>
    <scope>NUCLEOTIDE SEQUENCE [LARGE SCALE GENOMIC DNA]</scope>
    <source>
        <strain evidence="1 2">PLY_AMNH</strain>
    </source>
</reference>
<gene>
    <name evidence="1" type="ORF">CYMTET_2858</name>
</gene>
<name>A0AAE0LM52_9CHLO</name>
<evidence type="ECO:0000313" key="2">
    <source>
        <dbReference type="Proteomes" id="UP001190700"/>
    </source>
</evidence>
<comment type="caution">
    <text evidence="1">The sequence shown here is derived from an EMBL/GenBank/DDBJ whole genome shotgun (WGS) entry which is preliminary data.</text>
</comment>
<accession>A0AAE0LM52</accession>
<proteinExistence type="predicted"/>
<keyword evidence="2" id="KW-1185">Reference proteome</keyword>
<organism evidence="1 2">
    <name type="scientific">Cymbomonas tetramitiformis</name>
    <dbReference type="NCBI Taxonomy" id="36881"/>
    <lineage>
        <taxon>Eukaryota</taxon>
        <taxon>Viridiplantae</taxon>
        <taxon>Chlorophyta</taxon>
        <taxon>Pyramimonadophyceae</taxon>
        <taxon>Pyramimonadales</taxon>
        <taxon>Pyramimonadaceae</taxon>
        <taxon>Cymbomonas</taxon>
    </lineage>
</organism>